<dbReference type="PeptideAtlas" id="Q495G6"/>
<dbReference type="GO" id="GO:0005525">
    <property type="term" value="F:GTP binding"/>
    <property type="evidence" value="ECO:0007669"/>
    <property type="project" value="InterPro"/>
</dbReference>
<accession>Q495G6</accession>
<dbReference type="FunFam" id="1.10.287.130:FF:000067">
    <property type="entry name" value="Methylmalonic aciduria type A homolog, mitochondrial"/>
    <property type="match status" value="1"/>
</dbReference>
<dbReference type="Gene3D" id="3.40.50.300">
    <property type="entry name" value="P-loop containing nucleotide triphosphate hydrolases"/>
    <property type="match status" value="1"/>
</dbReference>
<dbReference type="SUPFAM" id="SSF52540">
    <property type="entry name" value="P-loop containing nucleoside triphosphate hydrolases"/>
    <property type="match status" value="1"/>
</dbReference>
<organism evidence="2">
    <name type="scientific">Homo sapiens</name>
    <name type="common">Human</name>
    <dbReference type="NCBI Taxonomy" id="9606"/>
    <lineage>
        <taxon>Eukaryota</taxon>
        <taxon>Metazoa</taxon>
        <taxon>Chordata</taxon>
        <taxon>Craniata</taxon>
        <taxon>Vertebrata</taxon>
        <taxon>Euteleostomi</taxon>
        <taxon>Mammalia</taxon>
        <taxon>Eutheria</taxon>
        <taxon>Euarchontoglires</taxon>
        <taxon>Primates</taxon>
        <taxon>Haplorrhini</taxon>
        <taxon>Catarrhini</taxon>
        <taxon>Hominidae</taxon>
        <taxon>Homo</taxon>
    </lineage>
</organism>
<comment type="similarity">
    <text evidence="1">Belongs to the SIMIBI class G3E GTPase family. ArgK/MeaB subfamily.</text>
</comment>
<dbReference type="ChiTaRS" id="MMAA">
    <property type="organism name" value="human"/>
</dbReference>
<evidence type="ECO:0000256" key="1">
    <source>
        <dbReference type="ARBA" id="ARBA00009625"/>
    </source>
</evidence>
<dbReference type="AlphaFoldDB" id="Q495G6"/>
<dbReference type="OrthoDB" id="1476984at2759"/>
<dbReference type="InterPro" id="IPR005129">
    <property type="entry name" value="GTPase_ArgK"/>
</dbReference>
<dbReference type="PANTHER" id="PTHR23408:SF3">
    <property type="entry name" value="METHYLMALONIC ACIDURIA TYPE A PROTEIN, MITOCHONDRIAL"/>
    <property type="match status" value="1"/>
</dbReference>
<name>Q495G6_HUMAN</name>
<dbReference type="EMBL" id="BC101180">
    <property type="protein sequence ID" value="AAI01181.1"/>
    <property type="molecule type" value="mRNA"/>
</dbReference>
<dbReference type="ProteomicsDB" id="61961"/>
<dbReference type="GO" id="GO:0003924">
    <property type="term" value="F:GTPase activity"/>
    <property type="evidence" value="ECO:0007669"/>
    <property type="project" value="InterPro"/>
</dbReference>
<dbReference type="PANTHER" id="PTHR23408">
    <property type="entry name" value="METHYLMALONYL-COA MUTASE"/>
    <property type="match status" value="1"/>
</dbReference>
<sequence>MADLVAVTKSDGDLIVPARRIQAEYVSALKLLRKRSQVWKPKVIRISARSGEGISEMWDKMKDFQDLMLASGELTAKRRKQQKVWMWNLIQESVLEHFRTHPTVREQIPLLEQKVLIGALSPGLAADFLLKAFKSRD</sequence>
<dbReference type="InterPro" id="IPR027417">
    <property type="entry name" value="P-loop_NTPase"/>
</dbReference>
<dbReference type="Pfam" id="PF03308">
    <property type="entry name" value="MeaB"/>
    <property type="match status" value="1"/>
</dbReference>
<evidence type="ECO:0000313" key="2">
    <source>
        <dbReference type="EMBL" id="AAI01181.1"/>
    </source>
</evidence>
<proteinExistence type="evidence at transcript level"/>
<reference evidence="2" key="1">
    <citation type="journal article" date="2004" name="Genome Res.">
        <title>The status, quality, and expansion of the NIH full-length cDNA project: the Mammalian Gene Collection (MGC).</title>
        <authorList>
            <consortium name="The MGC Project Team"/>
            <person name="Gerhard D.S."/>
            <person name="Wagner L."/>
            <person name="Feingold E.A."/>
            <person name="Shenmen C.M."/>
            <person name="Grouse L.H."/>
            <person name="Schuler G."/>
            <person name="Klein S.L."/>
            <person name="Old S."/>
            <person name="Rasooly R."/>
            <person name="Good P."/>
            <person name="Guyer M."/>
            <person name="Peck A.M."/>
            <person name="Derge J.G."/>
            <person name="Lipman D."/>
            <person name="Collins F.S."/>
            <person name="Jang W."/>
            <person name="Sherry S."/>
            <person name="Feolo M."/>
            <person name="Misquitta L."/>
            <person name="Lee E."/>
            <person name="Rotmistrovsky K."/>
            <person name="Greenhut S.F."/>
            <person name="Schaefer C.F."/>
            <person name="Buetow K."/>
            <person name="Bonner T.I."/>
            <person name="Haussler D."/>
            <person name="Kent J."/>
            <person name="Kiekhaus M."/>
            <person name="Furey T."/>
            <person name="Brent M."/>
            <person name="Prange C."/>
            <person name="Schreiber K."/>
            <person name="Shapiro N."/>
            <person name="Bhat N.K."/>
            <person name="Hopkins R.F."/>
            <person name="Hsie F."/>
            <person name="Driscoll T."/>
            <person name="Soares M.B."/>
            <person name="Casavant T.L."/>
            <person name="Scheetz T.E."/>
            <person name="Brown-stein M.J."/>
            <person name="Usdin T.B."/>
            <person name="Toshiyuki S."/>
            <person name="Carninci P."/>
            <person name="Piao Y."/>
            <person name="Dudekula D.B."/>
            <person name="Ko M.S."/>
            <person name="Kawakami K."/>
            <person name="Suzuki Y."/>
            <person name="Sugano S."/>
            <person name="Gruber C.E."/>
            <person name="Smith M.R."/>
            <person name="Simmons B."/>
            <person name="Moore T."/>
            <person name="Waterman R."/>
            <person name="Johnson S.L."/>
            <person name="Ruan Y."/>
            <person name="Wei C.L."/>
            <person name="Mathavan S."/>
            <person name="Gunaratne P.H."/>
            <person name="Wu J."/>
            <person name="Garcia A.M."/>
            <person name="Hulyk S.W."/>
            <person name="Fuh E."/>
            <person name="Yuan Y."/>
            <person name="Sneed A."/>
            <person name="Kowis C."/>
            <person name="Hodgson A."/>
            <person name="Muzny D.M."/>
            <person name="McPherson J."/>
            <person name="Gibbs R.A."/>
            <person name="Fahey J."/>
            <person name="Helton E."/>
            <person name="Ketteman M."/>
            <person name="Madan A."/>
            <person name="Rodrigues S."/>
            <person name="Sanchez A."/>
            <person name="Whiting M."/>
            <person name="Madari A."/>
            <person name="Young A.C."/>
            <person name="Wetherby K.D."/>
            <person name="Granite S.J."/>
            <person name="Kwong P.N."/>
            <person name="Brinkley C.P."/>
            <person name="Pearson R.L."/>
            <person name="Bouffard G.G."/>
            <person name="Blakesly R.W."/>
            <person name="Green E.D."/>
            <person name="Dickson M.C."/>
            <person name="Rodriguez A.C."/>
            <person name="Grimwood J."/>
            <person name="Schmutz J."/>
            <person name="Myers R.M."/>
            <person name="Butterfield Y.S."/>
            <person name="Griffith M."/>
            <person name="Griffith O.L."/>
            <person name="Krzywinski M.I."/>
            <person name="Liao N."/>
            <person name="Morin R."/>
            <person name="Morrin R."/>
            <person name="Palmquist D."/>
            <person name="Petrescu A.S."/>
            <person name="Skalska U."/>
            <person name="Smailus D.E."/>
            <person name="Stott J.M."/>
            <person name="Schnerch A."/>
            <person name="Schein J.E."/>
            <person name="Jones S.J."/>
            <person name="Holt R.A."/>
            <person name="Baross A."/>
            <person name="Marra M.A."/>
            <person name="Clifton S."/>
            <person name="Makowski K.A."/>
            <person name="Bosak S."/>
            <person name="Malek J."/>
        </authorList>
    </citation>
    <scope>NUCLEOTIDE SEQUENCE [LARGE SCALE MRNA]</scope>
</reference>
<gene>
    <name evidence="2" type="primary">MMAA</name>
</gene>
<protein>
    <submittedName>
        <fullName evidence="2">MMAA protein</fullName>
    </submittedName>
</protein>
<dbReference type="Gene3D" id="1.10.287.130">
    <property type="match status" value="1"/>
</dbReference>